<dbReference type="InterPro" id="IPR008969">
    <property type="entry name" value="CarboxyPept-like_regulatory"/>
</dbReference>
<dbReference type="PROSITE" id="PS52016">
    <property type="entry name" value="TONB_DEPENDENT_REC_3"/>
    <property type="match status" value="1"/>
</dbReference>
<dbReference type="InterPro" id="IPR012910">
    <property type="entry name" value="Plug_dom"/>
</dbReference>
<dbReference type="NCBIfam" id="TIGR04057">
    <property type="entry name" value="SusC_RagA_signa"/>
    <property type="match status" value="1"/>
</dbReference>
<dbReference type="Gene3D" id="2.170.130.10">
    <property type="entry name" value="TonB-dependent receptor, plug domain"/>
    <property type="match status" value="1"/>
</dbReference>
<dbReference type="EMBL" id="VZCR01000088">
    <property type="protein sequence ID" value="MQN32742.1"/>
    <property type="molecule type" value="Genomic_DNA"/>
</dbReference>
<dbReference type="Gene3D" id="2.40.170.20">
    <property type="entry name" value="TonB-dependent receptor, beta-barrel domain"/>
    <property type="match status" value="1"/>
</dbReference>
<keyword evidence="4 8" id="KW-0812">Transmembrane</keyword>
<dbReference type="InterPro" id="IPR000531">
    <property type="entry name" value="Beta-barrel_TonB"/>
</dbReference>
<protein>
    <submittedName>
        <fullName evidence="13">TonB-dependent receptor</fullName>
    </submittedName>
</protein>
<dbReference type="SUPFAM" id="SSF49464">
    <property type="entry name" value="Carboxypeptidase regulatory domain-like"/>
    <property type="match status" value="1"/>
</dbReference>
<comment type="similarity">
    <text evidence="8 9">Belongs to the TonB-dependent receptor family.</text>
</comment>
<evidence type="ECO:0000256" key="3">
    <source>
        <dbReference type="ARBA" id="ARBA00022452"/>
    </source>
</evidence>
<name>A0AAW9T9A3_9BACT</name>
<feature type="chain" id="PRO_5043533079" evidence="10">
    <location>
        <begin position="21"/>
        <end position="1086"/>
    </location>
</feature>
<sequence length="1086" mass="118887">MKTKSLLLATALLMSTSALAQKNTFKGVVLDDLGEPVIGATVQVKGVKGAGAITDLDGNFVIDADANQTLVITYIGYKDAEIRPSANMKITLKQDDKALDEVVVVGYGVQKKSVVTAAIAKVSTEDLAGKSPVRVDNALKGLAAGVNVTSSSGQPGASPKVRIRGTGTISNSDPLYIVDGMPIEGGLDYLNPSDIESIEVLKDAASGAIYGARAANGVILVTTKKGKIGKAQINYNFSYGWQSAWKKRDVTSATDYAILQNERAVNGGQAPIFADPYKLTDSNGNPINGFGTDWQDLVFNDNAPVQNHEVSISGASDKINYYLSMGYYKQEGIVGGNYGQSNYERLSMRSNNIYNVLDASKDRNFLNKLDVTVNMAYTRVKSTGIDANSNGSVLGSALYLAPTLAPTVTNSNVAKKYYNTYEDPNTYDADGNITGTRDTYELLRDANGNYYTIPGMGGTYQEMNNPLAMMARPAAKNWSHKFVPKFSIDLQLWDNLKYHFTYSADLSFWGSDSYTASKYYLSGNVKAEHTQAYKSSDKGINWQVENTLTYDKTIGKHSFAVVLGQSAMKNKSDYLNGSRWNLVNVNKPSIDYATGKYSQTIVKDAEGNIISVGAPTIEHAVSGGNNVVHAISSLFGRLSYNYDEKYMLQATIRRDGSSRFGPSHKYGTFPSASIGWNIMNEKFMESTRDWLSNLKFRASWGKNGNDNIGDFRYTVLTAMGNNVLFGKNAVKFNGSKANATANEDLKWEESEQTDIGFDFGFFGSALTFSADYYVKKTNGMLITMPIPSYVGETKPIGNVGDMKNSGLEFELGYKWHISDARFNAKANVTYLHNELTNLGNDTGYIDLDGFLGISGGGTRGSNGQPFPYFYGYKTAGVFQNMAEVNAYTNADGNLIMPDAKPGDVRFVDVNGDGKIDPDDRTNIGNGTPSWTFGFNFNAEWKGFDLNLFLQGVTGNKVFDATYRTDVFSGNFPTWMLGRWTGEGTSNKYPILKNGDATNWQVSDLYICDGSYLRLKNISLGYTLPKQLTQKLSISHLRFYVMAENLITWTKYWGFDPEISSGGTSLGVDYGVYPQARTYTIGVNLSF</sequence>
<evidence type="ECO:0000256" key="10">
    <source>
        <dbReference type="SAM" id="SignalP"/>
    </source>
</evidence>
<comment type="caution">
    <text evidence="13">The sequence shown here is derived from an EMBL/GenBank/DDBJ whole genome shotgun (WGS) entry which is preliminary data.</text>
</comment>
<dbReference type="Proteomes" id="UP000420707">
    <property type="component" value="Unassembled WGS sequence"/>
</dbReference>
<dbReference type="AlphaFoldDB" id="A0AAW9T9A3"/>
<evidence type="ECO:0000256" key="8">
    <source>
        <dbReference type="PROSITE-ProRule" id="PRU01360"/>
    </source>
</evidence>
<accession>A0AAW9T9A3</accession>
<keyword evidence="6 8" id="KW-0472">Membrane</keyword>
<evidence type="ECO:0000259" key="11">
    <source>
        <dbReference type="Pfam" id="PF00593"/>
    </source>
</evidence>
<evidence type="ECO:0000256" key="1">
    <source>
        <dbReference type="ARBA" id="ARBA00004571"/>
    </source>
</evidence>
<dbReference type="NCBIfam" id="TIGR04056">
    <property type="entry name" value="OMP_RagA_SusC"/>
    <property type="match status" value="1"/>
</dbReference>
<evidence type="ECO:0000313" key="13">
    <source>
        <dbReference type="EMBL" id="MQN32742.1"/>
    </source>
</evidence>
<feature type="domain" description="TonB-dependent receptor plug" evidence="12">
    <location>
        <begin position="114"/>
        <end position="218"/>
    </location>
</feature>
<keyword evidence="10" id="KW-0732">Signal</keyword>
<evidence type="ECO:0000259" key="12">
    <source>
        <dbReference type="Pfam" id="PF07715"/>
    </source>
</evidence>
<evidence type="ECO:0000256" key="4">
    <source>
        <dbReference type="ARBA" id="ARBA00022692"/>
    </source>
</evidence>
<keyword evidence="5 9" id="KW-0798">TonB box</keyword>
<feature type="signal peptide" evidence="10">
    <location>
        <begin position="1"/>
        <end position="20"/>
    </location>
</feature>
<feature type="domain" description="TonB-dependent receptor-like beta-barrel" evidence="11">
    <location>
        <begin position="428"/>
        <end position="1027"/>
    </location>
</feature>
<dbReference type="InterPro" id="IPR039426">
    <property type="entry name" value="TonB-dep_rcpt-like"/>
</dbReference>
<keyword evidence="3 8" id="KW-1134">Transmembrane beta strand</keyword>
<evidence type="ECO:0000256" key="7">
    <source>
        <dbReference type="ARBA" id="ARBA00023237"/>
    </source>
</evidence>
<dbReference type="GO" id="GO:0009279">
    <property type="term" value="C:cell outer membrane"/>
    <property type="evidence" value="ECO:0007669"/>
    <property type="project" value="UniProtKB-SubCell"/>
</dbReference>
<keyword evidence="2 8" id="KW-0813">Transport</keyword>
<dbReference type="RefSeq" id="WP_153086100.1">
    <property type="nucleotide sequence ID" value="NZ_VZAM01000060.1"/>
</dbReference>
<dbReference type="Pfam" id="PF07715">
    <property type="entry name" value="Plug"/>
    <property type="match status" value="1"/>
</dbReference>
<dbReference type="InterPro" id="IPR023997">
    <property type="entry name" value="TonB-dep_OMP_SusC/RagA_CS"/>
</dbReference>
<evidence type="ECO:0000256" key="2">
    <source>
        <dbReference type="ARBA" id="ARBA00022448"/>
    </source>
</evidence>
<keyword evidence="7 8" id="KW-0998">Cell outer membrane</keyword>
<evidence type="ECO:0000256" key="9">
    <source>
        <dbReference type="RuleBase" id="RU003357"/>
    </source>
</evidence>
<reference evidence="14" key="1">
    <citation type="submission" date="2019-09" db="EMBL/GenBank/DDBJ databases">
        <title>Distinct polysaccharide growth profiles of human intestinal Prevotella copri isolates.</title>
        <authorList>
            <person name="Fehlner-Peach H."/>
            <person name="Magnabosco C."/>
            <person name="Raghavan V."/>
            <person name="Scher J.U."/>
            <person name="Tett A."/>
            <person name="Cox L.M."/>
            <person name="Gottsegen C."/>
            <person name="Watters A."/>
            <person name="Wiltshire- Gordon J.D."/>
            <person name="Segata N."/>
            <person name="Bonneau R."/>
            <person name="Littman D.R."/>
        </authorList>
    </citation>
    <scope>NUCLEOTIDE SEQUENCE [LARGE SCALE GENOMIC DNA]</scope>
    <source>
        <strain evidence="14">iAP146</strain>
    </source>
</reference>
<dbReference type="InterPro" id="IPR036942">
    <property type="entry name" value="Beta-barrel_TonB_sf"/>
</dbReference>
<dbReference type="Gene3D" id="2.60.40.1120">
    <property type="entry name" value="Carboxypeptidase-like, regulatory domain"/>
    <property type="match status" value="1"/>
</dbReference>
<dbReference type="Pfam" id="PF13715">
    <property type="entry name" value="CarbopepD_reg_2"/>
    <property type="match status" value="1"/>
</dbReference>
<organism evidence="13 14">
    <name type="scientific">Segatella copri</name>
    <dbReference type="NCBI Taxonomy" id="165179"/>
    <lineage>
        <taxon>Bacteria</taxon>
        <taxon>Pseudomonadati</taxon>
        <taxon>Bacteroidota</taxon>
        <taxon>Bacteroidia</taxon>
        <taxon>Bacteroidales</taxon>
        <taxon>Prevotellaceae</taxon>
        <taxon>Segatella</taxon>
    </lineage>
</organism>
<evidence type="ECO:0000313" key="14">
    <source>
        <dbReference type="Proteomes" id="UP000420707"/>
    </source>
</evidence>
<evidence type="ECO:0000256" key="6">
    <source>
        <dbReference type="ARBA" id="ARBA00023136"/>
    </source>
</evidence>
<dbReference type="InterPro" id="IPR023996">
    <property type="entry name" value="TonB-dep_OMP_SusC/RagA"/>
</dbReference>
<comment type="subcellular location">
    <subcellularLocation>
        <location evidence="1 8">Cell outer membrane</location>
        <topology evidence="1 8">Multi-pass membrane protein</topology>
    </subcellularLocation>
</comment>
<keyword evidence="13" id="KW-0675">Receptor</keyword>
<evidence type="ECO:0000256" key="5">
    <source>
        <dbReference type="ARBA" id="ARBA00023077"/>
    </source>
</evidence>
<dbReference type="SUPFAM" id="SSF56935">
    <property type="entry name" value="Porins"/>
    <property type="match status" value="1"/>
</dbReference>
<proteinExistence type="inferred from homology"/>
<dbReference type="InterPro" id="IPR037066">
    <property type="entry name" value="Plug_dom_sf"/>
</dbReference>
<gene>
    <name evidence="13" type="ORF">F7D90_12490</name>
</gene>
<dbReference type="Pfam" id="PF00593">
    <property type="entry name" value="TonB_dep_Rec_b-barrel"/>
    <property type="match status" value="1"/>
</dbReference>